<name>A0A372MB50_9ACTN</name>
<evidence type="ECO:0000256" key="2">
    <source>
        <dbReference type="ARBA" id="ARBA00022801"/>
    </source>
</evidence>
<evidence type="ECO:0000313" key="4">
    <source>
        <dbReference type="EMBL" id="RFU88178.1"/>
    </source>
</evidence>
<dbReference type="OrthoDB" id="9804442at2"/>
<dbReference type="PROSITE" id="PS51462">
    <property type="entry name" value="NUDIX"/>
    <property type="match status" value="1"/>
</dbReference>
<evidence type="ECO:0000313" key="5">
    <source>
        <dbReference type="Proteomes" id="UP000263094"/>
    </source>
</evidence>
<dbReference type="PANTHER" id="PTHR43046">
    <property type="entry name" value="GDP-MANNOSE MANNOSYL HYDROLASE"/>
    <property type="match status" value="1"/>
</dbReference>
<feature type="domain" description="Nudix hydrolase" evidence="3">
    <location>
        <begin position="107"/>
        <end position="232"/>
    </location>
</feature>
<dbReference type="InterPro" id="IPR020476">
    <property type="entry name" value="Nudix_hydrolase"/>
</dbReference>
<dbReference type="GO" id="GO:0016787">
    <property type="term" value="F:hydrolase activity"/>
    <property type="evidence" value="ECO:0007669"/>
    <property type="project" value="UniProtKB-KW"/>
</dbReference>
<evidence type="ECO:0000259" key="3">
    <source>
        <dbReference type="PROSITE" id="PS51462"/>
    </source>
</evidence>
<keyword evidence="2" id="KW-0378">Hydrolase</keyword>
<dbReference type="Proteomes" id="UP000263094">
    <property type="component" value="Unassembled WGS sequence"/>
</dbReference>
<dbReference type="PRINTS" id="PR00502">
    <property type="entry name" value="NUDIXFAMILY"/>
</dbReference>
<evidence type="ECO:0000256" key="1">
    <source>
        <dbReference type="ARBA" id="ARBA00001946"/>
    </source>
</evidence>
<accession>A0A372MB50</accession>
<dbReference type="Pfam" id="PF00293">
    <property type="entry name" value="NUDIX"/>
    <property type="match status" value="1"/>
</dbReference>
<dbReference type="AlphaFoldDB" id="A0A372MB50"/>
<dbReference type="SUPFAM" id="SSF55811">
    <property type="entry name" value="Nudix"/>
    <property type="match status" value="1"/>
</dbReference>
<dbReference type="Gene3D" id="3.90.79.10">
    <property type="entry name" value="Nucleoside Triphosphate Pyrophosphohydrolase"/>
    <property type="match status" value="1"/>
</dbReference>
<dbReference type="InterPro" id="IPR000086">
    <property type="entry name" value="NUDIX_hydrolase_dom"/>
</dbReference>
<proteinExistence type="predicted"/>
<dbReference type="PANTHER" id="PTHR43046:SF16">
    <property type="entry name" value="ADP-RIBOSE PYROPHOSPHATASE YJHB-RELATED"/>
    <property type="match status" value="1"/>
</dbReference>
<dbReference type="InterPro" id="IPR015797">
    <property type="entry name" value="NUDIX_hydrolase-like_dom_sf"/>
</dbReference>
<comment type="caution">
    <text evidence="4">The sequence shown here is derived from an EMBL/GenBank/DDBJ whole genome shotgun (WGS) entry which is preliminary data.</text>
</comment>
<organism evidence="4 5">
    <name type="scientific">Streptomyces triticagri</name>
    <dbReference type="NCBI Taxonomy" id="2293568"/>
    <lineage>
        <taxon>Bacteria</taxon>
        <taxon>Bacillati</taxon>
        <taxon>Actinomycetota</taxon>
        <taxon>Actinomycetes</taxon>
        <taxon>Kitasatosporales</taxon>
        <taxon>Streptomycetaceae</taxon>
        <taxon>Streptomyces</taxon>
    </lineage>
</organism>
<comment type="cofactor">
    <cofactor evidence="1">
        <name>Mg(2+)</name>
        <dbReference type="ChEBI" id="CHEBI:18420"/>
    </cofactor>
</comment>
<keyword evidence="5" id="KW-1185">Reference proteome</keyword>
<gene>
    <name evidence="4" type="ORF">DY218_03310</name>
</gene>
<sequence>MTDASRTTDDGARPVDSGAAAQVLFDGGRLVLLDDPGEHGSYHLPRIDGGARHPASARSGSSALSLDEALWCSVRPLGTAEHVLRAWATGTAAPGPVPWEDPESVAPVRVRAGAIVIREAQMLLIRFDEKGRTHYEIPGGGVEPGETLTEAVVRELREETALEGTARHEVARVWKDGRREHYFRVDATGEVGAPEHLDNYGGAPAWMPLDRLPDTPLWPRRLAWRIPRWHRTAWPGRPLELADSIDDLDAWCGW</sequence>
<protein>
    <submittedName>
        <fullName evidence="4">NUDIX domain-containing protein</fullName>
    </submittedName>
</protein>
<reference evidence="4 5" key="1">
    <citation type="submission" date="2018-08" db="EMBL/GenBank/DDBJ databases">
        <title>Isolation, diversity and antifungal activity of Actinobacteria from wheat.</title>
        <authorList>
            <person name="Han C."/>
        </authorList>
    </citation>
    <scope>NUCLEOTIDE SEQUENCE [LARGE SCALE GENOMIC DNA]</scope>
    <source>
        <strain evidence="4 5">NEAU-YY421</strain>
    </source>
</reference>
<dbReference type="EMBL" id="QUAK01000016">
    <property type="protein sequence ID" value="RFU88178.1"/>
    <property type="molecule type" value="Genomic_DNA"/>
</dbReference>